<keyword evidence="4" id="KW-0106">Calcium</keyword>
<evidence type="ECO:0000256" key="2">
    <source>
        <dbReference type="ARBA" id="ARBA00009045"/>
    </source>
</evidence>
<keyword evidence="6 7" id="KW-0472">Membrane</keyword>
<reference evidence="12" key="1">
    <citation type="submission" date="2017-02" db="UniProtKB">
        <authorList>
            <consortium name="WormBaseParasite"/>
        </authorList>
    </citation>
    <scope>IDENTIFICATION</scope>
</reference>
<dbReference type="WBParaSite" id="EVEC_0000278001-mRNA-1">
    <property type="protein sequence ID" value="EVEC_0000278001-mRNA-1"/>
    <property type="gene ID" value="EVEC_0000278001"/>
</dbReference>
<dbReference type="Proteomes" id="UP000274131">
    <property type="component" value="Unassembled WGS sequence"/>
</dbReference>
<name>A0A0N4UYV7_ENTVE</name>
<feature type="transmembrane region" description="Helical" evidence="7">
    <location>
        <begin position="200"/>
        <end position="216"/>
    </location>
</feature>
<dbReference type="SUPFAM" id="SSF144091">
    <property type="entry name" value="Rhomboid-like"/>
    <property type="match status" value="1"/>
</dbReference>
<evidence type="ECO:0000256" key="6">
    <source>
        <dbReference type="ARBA" id="ARBA00023136"/>
    </source>
</evidence>
<evidence type="ECO:0000256" key="3">
    <source>
        <dbReference type="ARBA" id="ARBA00022692"/>
    </source>
</evidence>
<dbReference type="EMBL" id="UXUI01007390">
    <property type="protein sequence ID" value="VDD87345.1"/>
    <property type="molecule type" value="Genomic_DNA"/>
</dbReference>
<dbReference type="PROSITE" id="PS00018">
    <property type="entry name" value="EF_HAND_1"/>
    <property type="match status" value="1"/>
</dbReference>
<dbReference type="PANTHER" id="PTHR45840">
    <property type="entry name" value="RHOMBOID-RELATED PROTEIN"/>
    <property type="match status" value="1"/>
</dbReference>
<evidence type="ECO:0000259" key="9">
    <source>
        <dbReference type="Pfam" id="PF13499"/>
    </source>
</evidence>
<dbReference type="InterPro" id="IPR002048">
    <property type="entry name" value="EF_hand_dom"/>
</dbReference>
<reference evidence="10 11" key="2">
    <citation type="submission" date="2018-10" db="EMBL/GenBank/DDBJ databases">
        <authorList>
            <consortium name="Pathogen Informatics"/>
        </authorList>
    </citation>
    <scope>NUCLEOTIDE SEQUENCE [LARGE SCALE GENOMIC DNA]</scope>
</reference>
<feature type="domain" description="EF-hand" evidence="9">
    <location>
        <begin position="9"/>
        <end position="63"/>
    </location>
</feature>
<dbReference type="InterPro" id="IPR018247">
    <property type="entry name" value="EF_Hand_1_Ca_BS"/>
</dbReference>
<feature type="domain" description="Peptidase S54 rhomboid" evidence="8">
    <location>
        <begin position="158"/>
        <end position="307"/>
    </location>
</feature>
<keyword evidence="5 7" id="KW-1133">Transmembrane helix</keyword>
<keyword evidence="11" id="KW-1185">Reference proteome</keyword>
<evidence type="ECO:0000259" key="8">
    <source>
        <dbReference type="Pfam" id="PF01694"/>
    </source>
</evidence>
<dbReference type="InterPro" id="IPR022764">
    <property type="entry name" value="Peptidase_S54_rhomboid_dom"/>
</dbReference>
<feature type="transmembrane region" description="Helical" evidence="7">
    <location>
        <begin position="286"/>
        <end position="306"/>
    </location>
</feature>
<dbReference type="PANTHER" id="PTHR45840:SF2">
    <property type="entry name" value="PROTEIN RHOMBOID-RELATED"/>
    <property type="match status" value="1"/>
</dbReference>
<evidence type="ECO:0000313" key="11">
    <source>
        <dbReference type="Proteomes" id="UP000274131"/>
    </source>
</evidence>
<dbReference type="GO" id="GO:0004252">
    <property type="term" value="F:serine-type endopeptidase activity"/>
    <property type="evidence" value="ECO:0007669"/>
    <property type="project" value="InterPro"/>
</dbReference>
<organism evidence="12">
    <name type="scientific">Enterobius vermicularis</name>
    <name type="common">Human pinworm</name>
    <dbReference type="NCBI Taxonomy" id="51028"/>
    <lineage>
        <taxon>Eukaryota</taxon>
        <taxon>Metazoa</taxon>
        <taxon>Ecdysozoa</taxon>
        <taxon>Nematoda</taxon>
        <taxon>Chromadorea</taxon>
        <taxon>Rhabditida</taxon>
        <taxon>Spirurina</taxon>
        <taxon>Oxyuridomorpha</taxon>
        <taxon>Oxyuroidea</taxon>
        <taxon>Oxyuridae</taxon>
        <taxon>Enterobius</taxon>
    </lineage>
</organism>
<dbReference type="InterPro" id="IPR051739">
    <property type="entry name" value="Rhomboid_IM_Serine_Proteases"/>
</dbReference>
<accession>A0A0N4UYV7</accession>
<dbReference type="Pfam" id="PF01694">
    <property type="entry name" value="Rhomboid"/>
    <property type="match status" value="1"/>
</dbReference>
<dbReference type="InterPro" id="IPR035952">
    <property type="entry name" value="Rhomboid-like_sf"/>
</dbReference>
<protein>
    <submittedName>
        <fullName evidence="12">Rhomboid domain-containing protein</fullName>
    </submittedName>
</protein>
<dbReference type="GO" id="GO:0016020">
    <property type="term" value="C:membrane"/>
    <property type="evidence" value="ECO:0007669"/>
    <property type="project" value="UniProtKB-SubCell"/>
</dbReference>
<dbReference type="Gene3D" id="1.10.238.10">
    <property type="entry name" value="EF-hand"/>
    <property type="match status" value="1"/>
</dbReference>
<evidence type="ECO:0000256" key="7">
    <source>
        <dbReference type="SAM" id="Phobius"/>
    </source>
</evidence>
<feature type="transmembrane region" description="Helical" evidence="7">
    <location>
        <begin position="256"/>
        <end position="274"/>
    </location>
</feature>
<evidence type="ECO:0000256" key="4">
    <source>
        <dbReference type="ARBA" id="ARBA00022837"/>
    </source>
</evidence>
<dbReference type="AlphaFoldDB" id="A0A0N4UYV7"/>
<feature type="transmembrane region" description="Helical" evidence="7">
    <location>
        <begin position="318"/>
        <end position="340"/>
    </location>
</feature>
<dbReference type="InterPro" id="IPR011992">
    <property type="entry name" value="EF-hand-dom_pair"/>
</dbReference>
<dbReference type="Gene3D" id="1.20.1540.10">
    <property type="entry name" value="Rhomboid-like"/>
    <property type="match status" value="1"/>
</dbReference>
<keyword evidence="3 7" id="KW-0812">Transmembrane</keyword>
<evidence type="ECO:0000256" key="1">
    <source>
        <dbReference type="ARBA" id="ARBA00004141"/>
    </source>
</evidence>
<comment type="subcellular location">
    <subcellularLocation>
        <location evidence="1">Membrane</location>
        <topology evidence="1">Multi-pass membrane protein</topology>
    </subcellularLocation>
</comment>
<feature type="transmembrane region" description="Helical" evidence="7">
    <location>
        <begin position="108"/>
        <end position="126"/>
    </location>
</feature>
<dbReference type="SUPFAM" id="SSF47473">
    <property type="entry name" value="EF-hand"/>
    <property type="match status" value="1"/>
</dbReference>
<dbReference type="OrthoDB" id="418595at2759"/>
<feature type="transmembrane region" description="Helical" evidence="7">
    <location>
        <begin position="168"/>
        <end position="188"/>
    </location>
</feature>
<comment type="similarity">
    <text evidence="2">Belongs to the peptidase S54 family.</text>
</comment>
<dbReference type="STRING" id="51028.A0A0N4UYV7"/>
<evidence type="ECO:0000256" key="5">
    <source>
        <dbReference type="ARBA" id="ARBA00022989"/>
    </source>
</evidence>
<dbReference type="Pfam" id="PF13499">
    <property type="entry name" value="EF-hand_7"/>
    <property type="match status" value="1"/>
</dbReference>
<evidence type="ECO:0000313" key="12">
    <source>
        <dbReference type="WBParaSite" id="EVEC_0000278001-mRNA-1"/>
    </source>
</evidence>
<sequence>MGKDFILRLDEDGDGTVPLCEVRHLLSENKRQVNLKDGQILALLEAADNNRDNVLDLNEFMLLITSAQAQESKKIRFLYSVADTVISKTERPAVHTYLDEYNCFPPPLFIILISLIQVLTFVIYYMNDEDASPAYFCAGCFLPDGSPGPLLFAPSLRKEVWRFVTYQFIHQGLFHLIPNVICQLMIGIPLELVHKSWRVAPLYLLAVCLGALLQYVLDPSVYLIGCSAGVYALIAAHVSNIIIVRFTNWAEMPFRIVRVVVITIFVLFDVGSAISRRIVVEECERVSYTAHLAGAVTGLLMGIVLLYNLKIIKWERVLMFTCLGIYVAIFIYVVAMSIFIQPFSSPLWGSGKCST</sequence>
<feature type="transmembrane region" description="Helical" evidence="7">
    <location>
        <begin position="222"/>
        <end position="244"/>
    </location>
</feature>
<proteinExistence type="inferred from homology"/>
<evidence type="ECO:0000313" key="10">
    <source>
        <dbReference type="EMBL" id="VDD87345.1"/>
    </source>
</evidence>
<gene>
    <name evidence="10" type="ORF">EVEC_LOCUS2488</name>
</gene>